<keyword evidence="2" id="KW-0812">Transmembrane</keyword>
<protein>
    <submittedName>
        <fullName evidence="3">Uncharacterized protein</fullName>
    </submittedName>
</protein>
<feature type="region of interest" description="Disordered" evidence="1">
    <location>
        <begin position="478"/>
        <end position="552"/>
    </location>
</feature>
<dbReference type="OrthoDB" id="3944567at2759"/>
<reference evidence="3 4" key="1">
    <citation type="journal article" date="2012" name="PLoS Pathog.">
        <title>Diverse lifestyles and strategies of plant pathogenesis encoded in the genomes of eighteen Dothideomycetes fungi.</title>
        <authorList>
            <person name="Ohm R.A."/>
            <person name="Feau N."/>
            <person name="Henrissat B."/>
            <person name="Schoch C.L."/>
            <person name="Horwitz B.A."/>
            <person name="Barry K.W."/>
            <person name="Condon B.J."/>
            <person name="Copeland A.C."/>
            <person name="Dhillon B."/>
            <person name="Glaser F."/>
            <person name="Hesse C.N."/>
            <person name="Kosti I."/>
            <person name="LaButti K."/>
            <person name="Lindquist E.A."/>
            <person name="Lucas S."/>
            <person name="Salamov A.A."/>
            <person name="Bradshaw R.E."/>
            <person name="Ciuffetti L."/>
            <person name="Hamelin R.C."/>
            <person name="Kema G.H.J."/>
            <person name="Lawrence C."/>
            <person name="Scott J.A."/>
            <person name="Spatafora J.W."/>
            <person name="Turgeon B.G."/>
            <person name="de Wit P.J.G.M."/>
            <person name="Zhong S."/>
            <person name="Goodwin S.B."/>
            <person name="Grigoriev I.V."/>
        </authorList>
    </citation>
    <scope>NUCLEOTIDE SEQUENCE [LARGE SCALE GENOMIC DNA]</scope>
    <source>
        <strain evidence="4">28A</strain>
    </source>
</reference>
<reference evidence="3 4" key="2">
    <citation type="journal article" date="2013" name="PLoS Genet.">
        <title>Comparative genome structure, secondary metabolite, and effector coding capacity across Cochliobolus pathogens.</title>
        <authorList>
            <person name="Condon B.J."/>
            <person name="Leng Y."/>
            <person name="Wu D."/>
            <person name="Bushley K.E."/>
            <person name="Ohm R.A."/>
            <person name="Otillar R."/>
            <person name="Martin J."/>
            <person name="Schackwitz W."/>
            <person name="Grimwood J."/>
            <person name="MohdZainudin N."/>
            <person name="Xue C."/>
            <person name="Wang R."/>
            <person name="Manning V.A."/>
            <person name="Dhillon B."/>
            <person name="Tu Z.J."/>
            <person name="Steffenson B.J."/>
            <person name="Salamov A."/>
            <person name="Sun H."/>
            <person name="Lowry S."/>
            <person name="LaButti K."/>
            <person name="Han J."/>
            <person name="Copeland A."/>
            <person name="Lindquist E."/>
            <person name="Barry K."/>
            <person name="Schmutz J."/>
            <person name="Baker S.E."/>
            <person name="Ciuffetti L.M."/>
            <person name="Grigoriev I.V."/>
            <person name="Zhong S."/>
            <person name="Turgeon B.G."/>
        </authorList>
    </citation>
    <scope>NUCLEOTIDE SEQUENCE [LARGE SCALE GENOMIC DNA]</scope>
    <source>
        <strain evidence="4">28A</strain>
    </source>
</reference>
<feature type="region of interest" description="Disordered" evidence="1">
    <location>
        <begin position="305"/>
        <end position="329"/>
    </location>
</feature>
<dbReference type="RefSeq" id="XP_008028548.1">
    <property type="nucleotide sequence ID" value="XM_008030357.1"/>
</dbReference>
<evidence type="ECO:0000313" key="4">
    <source>
        <dbReference type="Proteomes" id="UP000016935"/>
    </source>
</evidence>
<keyword evidence="2" id="KW-1133">Transmembrane helix</keyword>
<accession>R0K7D7</accession>
<gene>
    <name evidence="3" type="ORF">SETTUDRAFT_180236</name>
</gene>
<dbReference type="EMBL" id="KB908814">
    <property type="protein sequence ID" value="EOA84177.1"/>
    <property type="molecule type" value="Genomic_DNA"/>
</dbReference>
<name>R0K7D7_EXST2</name>
<proteinExistence type="predicted"/>
<evidence type="ECO:0000313" key="3">
    <source>
        <dbReference type="EMBL" id="EOA84177.1"/>
    </source>
</evidence>
<keyword evidence="4" id="KW-1185">Reference proteome</keyword>
<keyword evidence="2" id="KW-0472">Membrane</keyword>
<feature type="compositionally biased region" description="Polar residues" evidence="1">
    <location>
        <begin position="478"/>
        <end position="488"/>
    </location>
</feature>
<evidence type="ECO:0000256" key="2">
    <source>
        <dbReference type="SAM" id="Phobius"/>
    </source>
</evidence>
<sequence>MAGRGSSDSQADQTPEKTTGTRARRTRRKLCLVVITILLNVLLYSALLCIAASVYQIISDPRDTSIYTQVALDTTSALATVAYTLVHTIVSLRQKSWDHTSSTRRTSNIALRMVAWLCALWLLTSGWNMILVARRPICSQRATGLDSWEYGSTCLASRIGIITAALALGVSCVLFGILATVSRPLEAHLFNHGYQPSITVYSKPYNPRPSTSQDRPQYLGVIHEKQGRPISLRGISESNPSTGNVRMINPGWRPGSSIMSGHSTIHTADTEVVFTSNLKPPPIPAQYITSQCKPWLGISAPAGQTTRAHNHSASSSRSSLCGDYSRSSRQSLPAQWPESALRAVHPNPESLILVARSRSQGPGTGFSYKNPYSRSLISLTRPTRLSYASSGASISSRHGRTGSDSSDDSSRKSSTHERAGSDEIVRALVKGIPLPVTAHPSNRAGSMHITTKLNTDSGVQPHHLAYVTTALTIPPNNVGFSGDHSMQGSEYEEGSEEHRNHVRSISPGYSMLFSPDSSPTDDVNPNESPERVAVSQTPRNPSPVRRQDSVRTSSALIAAEAVKAMINKMPQDLTLPEHKSARVKVGPGKPNEVEKIKNKPLYRVAYM</sequence>
<feature type="compositionally biased region" description="Low complexity" evidence="1">
    <location>
        <begin position="305"/>
        <end position="319"/>
    </location>
</feature>
<organism evidence="3 4">
    <name type="scientific">Exserohilum turcicum (strain 28A)</name>
    <name type="common">Northern leaf blight fungus</name>
    <name type="synonym">Setosphaeria turcica</name>
    <dbReference type="NCBI Taxonomy" id="671987"/>
    <lineage>
        <taxon>Eukaryota</taxon>
        <taxon>Fungi</taxon>
        <taxon>Dikarya</taxon>
        <taxon>Ascomycota</taxon>
        <taxon>Pezizomycotina</taxon>
        <taxon>Dothideomycetes</taxon>
        <taxon>Pleosporomycetidae</taxon>
        <taxon>Pleosporales</taxon>
        <taxon>Pleosporineae</taxon>
        <taxon>Pleosporaceae</taxon>
        <taxon>Exserohilum</taxon>
    </lineage>
</organism>
<feature type="region of interest" description="Disordered" evidence="1">
    <location>
        <begin position="388"/>
        <end position="424"/>
    </location>
</feature>
<feature type="region of interest" description="Disordered" evidence="1">
    <location>
        <begin position="1"/>
        <end position="22"/>
    </location>
</feature>
<dbReference type="STRING" id="671987.R0K7D7"/>
<feature type="compositionally biased region" description="Basic and acidic residues" evidence="1">
    <location>
        <begin position="408"/>
        <end position="424"/>
    </location>
</feature>
<dbReference type="Proteomes" id="UP000016935">
    <property type="component" value="Unassembled WGS sequence"/>
</dbReference>
<dbReference type="HOGENOM" id="CLU_449897_0_0_1"/>
<feature type="transmembrane region" description="Helical" evidence="2">
    <location>
        <begin position="155"/>
        <end position="181"/>
    </location>
</feature>
<feature type="compositionally biased region" description="Polar residues" evidence="1">
    <location>
        <begin position="515"/>
        <end position="527"/>
    </location>
</feature>
<dbReference type="GeneID" id="19401748"/>
<evidence type="ECO:0000256" key="1">
    <source>
        <dbReference type="SAM" id="MobiDB-lite"/>
    </source>
</evidence>
<dbReference type="AlphaFoldDB" id="R0K7D7"/>
<feature type="transmembrane region" description="Helical" evidence="2">
    <location>
        <begin position="113"/>
        <end position="135"/>
    </location>
</feature>
<feature type="compositionally biased region" description="Polar residues" evidence="1">
    <location>
        <begin position="1"/>
        <end position="17"/>
    </location>
</feature>
<feature type="transmembrane region" description="Helical" evidence="2">
    <location>
        <begin position="30"/>
        <end position="58"/>
    </location>
</feature>